<feature type="transmembrane region" description="Helical" evidence="6">
    <location>
        <begin position="507"/>
        <end position="532"/>
    </location>
</feature>
<dbReference type="AlphaFoldDB" id="A0A5N5R0M0"/>
<feature type="transmembrane region" description="Helical" evidence="6">
    <location>
        <begin position="561"/>
        <end position="589"/>
    </location>
</feature>
<dbReference type="OrthoDB" id="3026777at2759"/>
<evidence type="ECO:0000256" key="1">
    <source>
        <dbReference type="ARBA" id="ARBA00004141"/>
    </source>
</evidence>
<feature type="compositionally biased region" description="Polar residues" evidence="5">
    <location>
        <begin position="1"/>
        <end position="10"/>
    </location>
</feature>
<reference evidence="7 8" key="1">
    <citation type="journal article" date="2019" name="Fungal Biol. Biotechnol.">
        <title>Draft genome sequence of fastidious pathogen Ceratobasidium theobromae, which causes vascular-streak dieback in Theobroma cacao.</title>
        <authorList>
            <person name="Ali S.S."/>
            <person name="Asman A."/>
            <person name="Shao J."/>
            <person name="Firmansyah A.P."/>
            <person name="Susilo A.W."/>
            <person name="Rosmana A."/>
            <person name="McMahon P."/>
            <person name="Junaid M."/>
            <person name="Guest D."/>
            <person name="Kheng T.Y."/>
            <person name="Meinhardt L.W."/>
            <person name="Bailey B.A."/>
        </authorList>
    </citation>
    <scope>NUCLEOTIDE SEQUENCE [LARGE SCALE GENOMIC DNA]</scope>
    <source>
        <strain evidence="7 8">CT2</strain>
    </source>
</reference>
<feature type="transmembrane region" description="Helical" evidence="6">
    <location>
        <begin position="276"/>
        <end position="299"/>
    </location>
</feature>
<feature type="transmembrane region" description="Helical" evidence="6">
    <location>
        <begin position="429"/>
        <end position="452"/>
    </location>
</feature>
<dbReference type="InterPro" id="IPR036259">
    <property type="entry name" value="MFS_trans_sf"/>
</dbReference>
<evidence type="ECO:0000256" key="6">
    <source>
        <dbReference type="SAM" id="Phobius"/>
    </source>
</evidence>
<gene>
    <name evidence="7" type="ORF">CTheo_63</name>
</gene>
<feature type="transmembrane region" description="Helical" evidence="6">
    <location>
        <begin position="595"/>
        <end position="616"/>
    </location>
</feature>
<proteinExistence type="predicted"/>
<keyword evidence="4 6" id="KW-0472">Membrane</keyword>
<dbReference type="EMBL" id="SSOP01000001">
    <property type="protein sequence ID" value="KAB5596426.1"/>
    <property type="molecule type" value="Genomic_DNA"/>
</dbReference>
<feature type="transmembrane region" description="Helical" evidence="6">
    <location>
        <begin position="482"/>
        <end position="501"/>
    </location>
</feature>
<evidence type="ECO:0000256" key="3">
    <source>
        <dbReference type="ARBA" id="ARBA00022989"/>
    </source>
</evidence>
<evidence type="ECO:0000313" key="7">
    <source>
        <dbReference type="EMBL" id="KAB5596426.1"/>
    </source>
</evidence>
<dbReference type="InterPro" id="IPR011701">
    <property type="entry name" value="MFS"/>
</dbReference>
<accession>A0A5N5R0M0</accession>
<feature type="transmembrane region" description="Helical" evidence="6">
    <location>
        <begin position="240"/>
        <end position="264"/>
    </location>
</feature>
<comment type="subcellular location">
    <subcellularLocation>
        <location evidence="1">Membrane</location>
        <topology evidence="1">Multi-pass membrane protein</topology>
    </subcellularLocation>
</comment>
<feature type="transmembrane region" description="Helical" evidence="6">
    <location>
        <begin position="71"/>
        <end position="90"/>
    </location>
</feature>
<dbReference type="Gene3D" id="1.20.1250.20">
    <property type="entry name" value="MFS general substrate transporter like domains"/>
    <property type="match status" value="1"/>
</dbReference>
<feature type="transmembrane region" description="Helical" evidence="6">
    <location>
        <begin position="177"/>
        <end position="196"/>
    </location>
</feature>
<dbReference type="GO" id="GO:0022857">
    <property type="term" value="F:transmembrane transporter activity"/>
    <property type="evidence" value="ECO:0007669"/>
    <property type="project" value="InterPro"/>
</dbReference>
<dbReference type="GO" id="GO:0016020">
    <property type="term" value="C:membrane"/>
    <property type="evidence" value="ECO:0007669"/>
    <property type="project" value="UniProtKB-SubCell"/>
</dbReference>
<feature type="transmembrane region" description="Helical" evidence="6">
    <location>
        <begin position="208"/>
        <end position="228"/>
    </location>
</feature>
<evidence type="ECO:0000313" key="8">
    <source>
        <dbReference type="Proteomes" id="UP000383932"/>
    </source>
</evidence>
<keyword evidence="3 6" id="KW-1133">Transmembrane helix</keyword>
<dbReference type="PANTHER" id="PTHR23507">
    <property type="entry name" value="ZGC:174356"/>
    <property type="match status" value="1"/>
</dbReference>
<organism evidence="7 8">
    <name type="scientific">Ceratobasidium theobromae</name>
    <dbReference type="NCBI Taxonomy" id="1582974"/>
    <lineage>
        <taxon>Eukaryota</taxon>
        <taxon>Fungi</taxon>
        <taxon>Dikarya</taxon>
        <taxon>Basidiomycota</taxon>
        <taxon>Agaricomycotina</taxon>
        <taxon>Agaricomycetes</taxon>
        <taxon>Cantharellales</taxon>
        <taxon>Ceratobasidiaceae</taxon>
        <taxon>Ceratobasidium</taxon>
    </lineage>
</organism>
<name>A0A5N5R0M0_9AGAM</name>
<feature type="region of interest" description="Disordered" evidence="5">
    <location>
        <begin position="1"/>
        <end position="36"/>
    </location>
</feature>
<evidence type="ECO:0000256" key="4">
    <source>
        <dbReference type="ARBA" id="ARBA00023136"/>
    </source>
</evidence>
<sequence length="632" mass="68123">MPPSKSNDGSVATLVDSTLVDHDPPAPPETSGLVSTHVQAPRTEMLKDVQDSQVLENGATRRRPWHKTPSVWWLLPITIVSAMIRASTIAPRAELFIKFACDELRPEYRVDMVRWDDNRISTGTPRNESDRNTPYQVKLTYVSNGHEKGGELAKVALHRPDPRCAQDPAVHRAAAKLSAGITSAQGLFSVFTIGWWTQYSDRAGRTRLLGISALAVLITDALLFLVAFRAELVPGGYRILILGGAIDGLAGGFAAAVAAGHAYVADCSSPLSRSRIFSFWTGIVYAGAAVGPSLGSLIGQYSNDLLSAFYLCTGLHVVYGILMIFFVPESLSVEARAKARELYEADVGRQSRSVWGSLRQLTAFVRPLGVFVPKQLPRSRGWRARDWNLALVGVAATAVAINTSDSSQGAYHVKLQYALKTFHWNSVQLGYWISLVGFWRAVHLSVVLPLVIRALYARSKRLSGDAQSDDEKEAQVKQTDLLVVRGSLLADLLGYLFLGFVTHQNTFIGATVVLSFGGGFTPSAQSLALALAHPAAHTARREARTNGTSLPSTAKQEIGRLFGALALIQALGSQVVGPAMFSATFVATVGVYPRAIFWLSGMVALLALGALAMVCLDGRATSEPSEDSPLLA</sequence>
<keyword evidence="2 6" id="KW-0812">Transmembrane</keyword>
<dbReference type="Proteomes" id="UP000383932">
    <property type="component" value="Unassembled WGS sequence"/>
</dbReference>
<protein>
    <submittedName>
        <fullName evidence="7">Membrane protein</fullName>
    </submittedName>
</protein>
<keyword evidence="8" id="KW-1185">Reference proteome</keyword>
<dbReference type="PANTHER" id="PTHR23507:SF1">
    <property type="entry name" value="FI18259P1-RELATED"/>
    <property type="match status" value="1"/>
</dbReference>
<evidence type="ECO:0000256" key="2">
    <source>
        <dbReference type="ARBA" id="ARBA00022692"/>
    </source>
</evidence>
<evidence type="ECO:0000256" key="5">
    <source>
        <dbReference type="SAM" id="MobiDB-lite"/>
    </source>
</evidence>
<dbReference type="SUPFAM" id="SSF103473">
    <property type="entry name" value="MFS general substrate transporter"/>
    <property type="match status" value="1"/>
</dbReference>
<comment type="caution">
    <text evidence="7">The sequence shown here is derived from an EMBL/GenBank/DDBJ whole genome shotgun (WGS) entry which is preliminary data.</text>
</comment>
<feature type="transmembrane region" description="Helical" evidence="6">
    <location>
        <begin position="305"/>
        <end position="327"/>
    </location>
</feature>
<dbReference type="Pfam" id="PF07690">
    <property type="entry name" value="MFS_1"/>
    <property type="match status" value="1"/>
</dbReference>